<keyword evidence="3" id="KW-1185">Reference proteome</keyword>
<feature type="region of interest" description="Disordered" evidence="1">
    <location>
        <begin position="26"/>
        <end position="52"/>
    </location>
</feature>
<organism evidence="2 3">
    <name type="scientific">Natrinema zhouii</name>
    <dbReference type="NCBI Taxonomy" id="1710539"/>
    <lineage>
        <taxon>Archaea</taxon>
        <taxon>Methanobacteriati</taxon>
        <taxon>Methanobacteriota</taxon>
        <taxon>Stenosarchaea group</taxon>
        <taxon>Halobacteria</taxon>
        <taxon>Halobacteriales</taxon>
        <taxon>Natrialbaceae</taxon>
        <taxon>Natrinema</taxon>
    </lineage>
</organism>
<evidence type="ECO:0000313" key="3">
    <source>
        <dbReference type="Proteomes" id="UP000510869"/>
    </source>
</evidence>
<dbReference type="GeneID" id="56141861"/>
<protein>
    <submittedName>
        <fullName evidence="2">Uncharacterized protein</fullName>
    </submittedName>
</protein>
<dbReference type="KEGG" id="nay:HYG81_01610"/>
<evidence type="ECO:0000256" key="1">
    <source>
        <dbReference type="SAM" id="MobiDB-lite"/>
    </source>
</evidence>
<dbReference type="OrthoDB" id="200501at2157"/>
<reference evidence="2 3" key="1">
    <citation type="submission" date="2020-07" db="EMBL/GenBank/DDBJ databases">
        <title>Natrinema (YPL30) sp. nov. and Haloterrigena xxxxxx (YPL8) sp. nov., isolated from a salt mine.</title>
        <authorList>
            <person name="Cui H."/>
        </authorList>
    </citation>
    <scope>NUCLEOTIDE SEQUENCE [LARGE SCALE GENOMIC DNA]</scope>
    <source>
        <strain evidence="2 3">YPL13</strain>
    </source>
</reference>
<dbReference type="Proteomes" id="UP000510869">
    <property type="component" value="Chromosome"/>
</dbReference>
<sequence length="52" mass="6081">MNTTLMLPPSPDRRWTLAKQLGLSTAERDLGWTPEHTWREAEDEAVERPNFE</sequence>
<evidence type="ECO:0000313" key="2">
    <source>
        <dbReference type="EMBL" id="QLK24315.1"/>
    </source>
</evidence>
<gene>
    <name evidence="2" type="ORF">HYG81_01610</name>
</gene>
<name>A0A7D6CM14_9EURY</name>
<dbReference type="RefSeq" id="WP_180843071.1">
    <property type="nucleotide sequence ID" value="NZ_CP059154.1"/>
</dbReference>
<dbReference type="AlphaFoldDB" id="A0A7D6CM14"/>
<proteinExistence type="predicted"/>
<dbReference type="EMBL" id="CP059154">
    <property type="protein sequence ID" value="QLK24315.1"/>
    <property type="molecule type" value="Genomic_DNA"/>
</dbReference>
<accession>A0A7D6CM14</accession>